<keyword evidence="2" id="KW-0732">Signal</keyword>
<dbReference type="Gene3D" id="2.20.110.10">
    <property type="entry name" value="Histone H3 K4-specific methyltransferase SET7/9 N-terminal domain"/>
    <property type="match status" value="1"/>
</dbReference>
<sequence>MKSWIPLLLAAALLGACSPEVSKPDSAAQTARSGQAAPSLPEFSAPSAAEAEQAAFEYTPASAKPALYFTAGGQPAEQASAGGFYREILGQTADGRLVVQDFYQDIAKRQTAPFVLTAGAELKDFSTDVMDSKGVWYRPDGSLFYLQDYRNGKETGPATYYEDDLPLMQTHDMGLRSLFFYHDGKLMAELRVQNPESADMEQTLTLFRTDGSAILRAVTRGSATVATEAWDAAGQAAPMEATRMEGTPLLDRVEELQTNFVHTVNFVMGEPEAASSAR</sequence>
<evidence type="ECO:0000256" key="1">
    <source>
        <dbReference type="SAM" id="MobiDB-lite"/>
    </source>
</evidence>
<feature type="region of interest" description="Disordered" evidence="1">
    <location>
        <begin position="24"/>
        <end position="44"/>
    </location>
</feature>
<evidence type="ECO:0000313" key="4">
    <source>
        <dbReference type="Proteomes" id="UP000514752"/>
    </source>
</evidence>
<dbReference type="RefSeq" id="WP_182121379.1">
    <property type="nucleotide sequence ID" value="NZ_CP059567.1"/>
</dbReference>
<dbReference type="Proteomes" id="UP000514752">
    <property type="component" value="Chromosome"/>
</dbReference>
<evidence type="ECO:0008006" key="5">
    <source>
        <dbReference type="Google" id="ProtNLM"/>
    </source>
</evidence>
<gene>
    <name evidence="3" type="ORF">H3L94_06665</name>
</gene>
<dbReference type="KEGG" id="nsg:H3L94_06665"/>
<evidence type="ECO:0000313" key="3">
    <source>
        <dbReference type="EMBL" id="QMT39563.1"/>
    </source>
</evidence>
<protein>
    <recommendedName>
        <fullName evidence="5">Lipoprotein</fullName>
    </recommendedName>
</protein>
<feature type="signal peptide" evidence="2">
    <location>
        <begin position="1"/>
        <end position="22"/>
    </location>
</feature>
<accession>A0A7D7N4U7</accession>
<dbReference type="SUPFAM" id="SSF82185">
    <property type="entry name" value="Histone H3 K4-specific methyltransferase SET7/9 N-terminal domain"/>
    <property type="match status" value="1"/>
</dbReference>
<organism evidence="3 4">
    <name type="scientific">Neisseria shayeganii</name>
    <dbReference type="NCBI Taxonomy" id="607712"/>
    <lineage>
        <taxon>Bacteria</taxon>
        <taxon>Pseudomonadati</taxon>
        <taxon>Pseudomonadota</taxon>
        <taxon>Betaproteobacteria</taxon>
        <taxon>Neisseriales</taxon>
        <taxon>Neisseriaceae</taxon>
        <taxon>Neisseria</taxon>
    </lineage>
</organism>
<evidence type="ECO:0000256" key="2">
    <source>
        <dbReference type="SAM" id="SignalP"/>
    </source>
</evidence>
<dbReference type="PROSITE" id="PS51257">
    <property type="entry name" value="PROKAR_LIPOPROTEIN"/>
    <property type="match status" value="1"/>
</dbReference>
<reference evidence="3 4" key="1">
    <citation type="submission" date="2020-07" db="EMBL/GenBank/DDBJ databases">
        <title>Genomic diversity of species in the Neisseriaceae family.</title>
        <authorList>
            <person name="Vincent A.T."/>
            <person name="Bernet E."/>
            <person name="Veyrier F.J."/>
        </authorList>
    </citation>
    <scope>NUCLEOTIDE SEQUENCE [LARGE SCALE GENOMIC DNA]</scope>
    <source>
        <strain evidence="3 4">DSM 22244</strain>
    </source>
</reference>
<feature type="chain" id="PRO_5027669485" description="Lipoprotein" evidence="2">
    <location>
        <begin position="23"/>
        <end position="278"/>
    </location>
</feature>
<dbReference type="AlphaFoldDB" id="A0A7D7N4U7"/>
<dbReference type="EMBL" id="CP059567">
    <property type="protein sequence ID" value="QMT39563.1"/>
    <property type="molecule type" value="Genomic_DNA"/>
</dbReference>
<name>A0A7D7N4U7_9NEIS</name>
<proteinExistence type="predicted"/>